<organism evidence="11 12">
    <name type="scientific">Pseudothauera nasutitermitis</name>
    <dbReference type="NCBI Taxonomy" id="2565930"/>
    <lineage>
        <taxon>Bacteria</taxon>
        <taxon>Pseudomonadati</taxon>
        <taxon>Pseudomonadota</taxon>
        <taxon>Betaproteobacteria</taxon>
        <taxon>Rhodocyclales</taxon>
        <taxon>Zoogloeaceae</taxon>
        <taxon>Pseudothauera</taxon>
    </lineage>
</organism>
<dbReference type="OrthoDB" id="6465096at2"/>
<keyword evidence="11" id="KW-0282">Flagellum</keyword>
<dbReference type="Pfam" id="PF02050">
    <property type="entry name" value="FliJ"/>
    <property type="match status" value="1"/>
</dbReference>
<keyword evidence="10" id="KW-1006">Bacterial flagellum protein export</keyword>
<evidence type="ECO:0000256" key="3">
    <source>
        <dbReference type="ARBA" id="ARBA00020392"/>
    </source>
</evidence>
<name>A0A4S4B1I7_9RHOO</name>
<dbReference type="PANTHER" id="PTHR38786:SF1">
    <property type="entry name" value="FLAGELLAR FLIJ PROTEIN"/>
    <property type="match status" value="1"/>
</dbReference>
<comment type="caution">
    <text evidence="11">The sequence shown here is derived from an EMBL/GenBank/DDBJ whole genome shotgun (WGS) entry which is preliminary data.</text>
</comment>
<evidence type="ECO:0000256" key="8">
    <source>
        <dbReference type="ARBA" id="ARBA00022927"/>
    </source>
</evidence>
<comment type="similarity">
    <text evidence="2">Belongs to the FliJ family.</text>
</comment>
<dbReference type="AlphaFoldDB" id="A0A4S4B1I7"/>
<dbReference type="InterPro" id="IPR053716">
    <property type="entry name" value="Flag_assembly_chemotaxis_eff"/>
</dbReference>
<keyword evidence="6" id="KW-0145">Chemotaxis</keyword>
<protein>
    <recommendedName>
        <fullName evidence="3">Flagellar FliJ protein</fullName>
    </recommendedName>
</protein>
<proteinExistence type="inferred from homology"/>
<dbReference type="GO" id="GO:0003774">
    <property type="term" value="F:cytoskeletal motor activity"/>
    <property type="evidence" value="ECO:0007669"/>
    <property type="project" value="InterPro"/>
</dbReference>
<keyword evidence="5" id="KW-1003">Cell membrane</keyword>
<dbReference type="Gene3D" id="1.10.287.1700">
    <property type="match status" value="1"/>
</dbReference>
<dbReference type="EMBL" id="SSOC01000003">
    <property type="protein sequence ID" value="THF65972.1"/>
    <property type="molecule type" value="Genomic_DNA"/>
</dbReference>
<dbReference type="GO" id="GO:0006935">
    <property type="term" value="P:chemotaxis"/>
    <property type="evidence" value="ECO:0007669"/>
    <property type="project" value="UniProtKB-KW"/>
</dbReference>
<keyword evidence="8" id="KW-0653">Protein transport</keyword>
<evidence type="ECO:0000256" key="10">
    <source>
        <dbReference type="ARBA" id="ARBA00023225"/>
    </source>
</evidence>
<dbReference type="InterPro" id="IPR052570">
    <property type="entry name" value="FliJ"/>
</dbReference>
<evidence type="ECO:0000256" key="2">
    <source>
        <dbReference type="ARBA" id="ARBA00010004"/>
    </source>
</evidence>
<evidence type="ECO:0000313" key="11">
    <source>
        <dbReference type="EMBL" id="THF65972.1"/>
    </source>
</evidence>
<dbReference type="InterPro" id="IPR012823">
    <property type="entry name" value="Flagell_FliJ"/>
</dbReference>
<evidence type="ECO:0000256" key="6">
    <source>
        <dbReference type="ARBA" id="ARBA00022500"/>
    </source>
</evidence>
<keyword evidence="4" id="KW-0813">Transport</keyword>
<evidence type="ECO:0000256" key="4">
    <source>
        <dbReference type="ARBA" id="ARBA00022448"/>
    </source>
</evidence>
<evidence type="ECO:0000256" key="9">
    <source>
        <dbReference type="ARBA" id="ARBA00023136"/>
    </source>
</evidence>
<gene>
    <name evidence="11" type="primary">fliJ</name>
    <name evidence="11" type="ORF">E6C76_09140</name>
</gene>
<accession>A0A4S4B1I7</accession>
<keyword evidence="7" id="KW-1005">Bacterial flagellum biogenesis</keyword>
<evidence type="ECO:0000256" key="1">
    <source>
        <dbReference type="ARBA" id="ARBA00004413"/>
    </source>
</evidence>
<keyword evidence="9" id="KW-0472">Membrane</keyword>
<reference evidence="11 12" key="1">
    <citation type="submission" date="2019-04" db="EMBL/GenBank/DDBJ databases">
        <title>Azoarcus nasutitermitis sp. nov. isolated from termite nest.</title>
        <authorList>
            <person name="Lin S.-Y."/>
            <person name="Hameed A."/>
            <person name="Hsu Y.-H."/>
            <person name="Young C.-C."/>
        </authorList>
    </citation>
    <scope>NUCLEOTIDE SEQUENCE [LARGE SCALE GENOMIC DNA]</scope>
    <source>
        <strain evidence="11 12">CC-YHH838</strain>
    </source>
</reference>
<dbReference type="PRINTS" id="PR01004">
    <property type="entry name" value="FLGFLIJ"/>
</dbReference>
<comment type="subcellular location">
    <subcellularLocation>
        <location evidence="1">Cell membrane</location>
        <topology evidence="1">Peripheral membrane protein</topology>
        <orientation evidence="1">Cytoplasmic side</orientation>
    </subcellularLocation>
</comment>
<keyword evidence="12" id="KW-1185">Reference proteome</keyword>
<dbReference type="Proteomes" id="UP000308430">
    <property type="component" value="Unassembled WGS sequence"/>
</dbReference>
<dbReference type="GO" id="GO:0071973">
    <property type="term" value="P:bacterial-type flagellum-dependent cell motility"/>
    <property type="evidence" value="ECO:0007669"/>
    <property type="project" value="InterPro"/>
</dbReference>
<dbReference type="InterPro" id="IPR018006">
    <property type="entry name" value="Flag_FliJ_proteobac"/>
</dbReference>
<evidence type="ECO:0000313" key="12">
    <source>
        <dbReference type="Proteomes" id="UP000308430"/>
    </source>
</evidence>
<keyword evidence="11" id="KW-0969">Cilium</keyword>
<dbReference type="GO" id="GO:0005886">
    <property type="term" value="C:plasma membrane"/>
    <property type="evidence" value="ECO:0007669"/>
    <property type="project" value="UniProtKB-SubCell"/>
</dbReference>
<evidence type="ECO:0000256" key="7">
    <source>
        <dbReference type="ARBA" id="ARBA00022795"/>
    </source>
</evidence>
<dbReference type="NCBIfam" id="TIGR02473">
    <property type="entry name" value="flagell_FliJ"/>
    <property type="match status" value="1"/>
</dbReference>
<dbReference type="GO" id="GO:0015031">
    <property type="term" value="P:protein transport"/>
    <property type="evidence" value="ECO:0007669"/>
    <property type="project" value="UniProtKB-KW"/>
</dbReference>
<dbReference type="PANTHER" id="PTHR38786">
    <property type="entry name" value="FLAGELLAR FLIJ PROTEIN"/>
    <property type="match status" value="1"/>
</dbReference>
<keyword evidence="11" id="KW-0966">Cell projection</keyword>
<dbReference type="GO" id="GO:0009288">
    <property type="term" value="C:bacterial-type flagellum"/>
    <property type="evidence" value="ECO:0007669"/>
    <property type="project" value="InterPro"/>
</dbReference>
<dbReference type="GO" id="GO:0044781">
    <property type="term" value="P:bacterial-type flagellum organization"/>
    <property type="evidence" value="ECO:0007669"/>
    <property type="project" value="UniProtKB-KW"/>
</dbReference>
<evidence type="ECO:0000256" key="5">
    <source>
        <dbReference type="ARBA" id="ARBA00022475"/>
    </source>
</evidence>
<dbReference type="PIRSF" id="PIRSF019404">
    <property type="entry name" value="FliJ"/>
    <property type="match status" value="1"/>
</dbReference>
<sequence>MDDAARRLGELIAMETEGQRKLEMLQAYRDEYHQRFVQAVSNGIGPDAWRNYSAFLARIDDAIAAQRSAVEQSRQRTAQGQQVWLAQRNKVKAIDTLSQRHKAADQRLENKREQRLLDEHSARLFSRKHGE</sequence>